<reference evidence="4 6" key="1">
    <citation type="submission" date="2014-04" db="EMBL/GenBank/DDBJ databases">
        <authorList>
            <person name="Bishop-Lilly K.A."/>
            <person name="Broomall S.M."/>
            <person name="Chain P.S."/>
            <person name="Chertkov O."/>
            <person name="Coyne S.R."/>
            <person name="Daligault H.E."/>
            <person name="Davenport K.W."/>
            <person name="Erkkila T."/>
            <person name="Frey K.G."/>
            <person name="Gibbons H.S."/>
            <person name="Gu W."/>
            <person name="Jaissle J."/>
            <person name="Johnson S.L."/>
            <person name="Koroleva G.I."/>
            <person name="Ladner J.T."/>
            <person name="Lo C.-C."/>
            <person name="Minogue T.D."/>
            <person name="Munk C."/>
            <person name="Palacios G.F."/>
            <person name="Redden C.L."/>
            <person name="Rosenzweig C.N."/>
            <person name="Scholz M.B."/>
            <person name="Teshima H."/>
            <person name="Xu Y."/>
        </authorList>
    </citation>
    <scope>NUCLEOTIDE SEQUENCE [LARGE SCALE GENOMIC DNA]</scope>
    <source>
        <strain evidence="4">Gladioli</strain>
        <strain evidence="6">gladioli</strain>
    </source>
</reference>
<evidence type="ECO:0000313" key="4">
    <source>
        <dbReference type="EMBL" id="KGC15276.1"/>
    </source>
</evidence>
<dbReference type="EMBL" id="JPGG01000016">
    <property type="protein sequence ID" value="KGC15276.1"/>
    <property type="molecule type" value="Genomic_DNA"/>
</dbReference>
<dbReference type="InterPro" id="IPR050832">
    <property type="entry name" value="Bact_Acetyltransf"/>
</dbReference>
<dbReference type="SUPFAM" id="SSF55729">
    <property type="entry name" value="Acyl-CoA N-acyltransferases (Nat)"/>
    <property type="match status" value="1"/>
</dbReference>
<dbReference type="PANTHER" id="PTHR43877:SF2">
    <property type="entry name" value="AMINOALKYLPHOSPHONATE N-ACETYLTRANSFERASE-RELATED"/>
    <property type="match status" value="1"/>
</dbReference>
<dbReference type="PROSITE" id="PS51186">
    <property type="entry name" value="GNAT"/>
    <property type="match status" value="1"/>
</dbReference>
<accession>A0AAW7R7J4</accession>
<feature type="domain" description="N-acetyltransferase" evidence="3">
    <location>
        <begin position="15"/>
        <end position="158"/>
    </location>
</feature>
<dbReference type="Gene3D" id="3.40.630.30">
    <property type="match status" value="1"/>
</dbReference>
<dbReference type="AlphaFoldDB" id="A0AAW7R7J4"/>
<reference evidence="5" key="2">
    <citation type="submission" date="2022-09" db="EMBL/GenBank/DDBJ databases">
        <title>Genomic of Burkholderia gladioli.</title>
        <authorList>
            <person name="Wu H."/>
        </authorList>
    </citation>
    <scope>NUCLEOTIDE SEQUENCE</scope>
    <source>
        <strain evidence="5">ZN-S4</strain>
    </source>
</reference>
<organism evidence="4 6">
    <name type="scientific">Burkholderia gladioli</name>
    <name type="common">Pseudomonas marginata</name>
    <name type="synonym">Phytomonas marginata</name>
    <dbReference type="NCBI Taxonomy" id="28095"/>
    <lineage>
        <taxon>Bacteria</taxon>
        <taxon>Pseudomonadati</taxon>
        <taxon>Pseudomonadota</taxon>
        <taxon>Betaproteobacteria</taxon>
        <taxon>Burkholderiales</taxon>
        <taxon>Burkholderiaceae</taxon>
        <taxon>Burkholderia</taxon>
    </lineage>
</organism>
<dbReference type="GO" id="GO:0016747">
    <property type="term" value="F:acyltransferase activity, transferring groups other than amino-acyl groups"/>
    <property type="evidence" value="ECO:0007669"/>
    <property type="project" value="InterPro"/>
</dbReference>
<dbReference type="RefSeq" id="WP_017919569.1">
    <property type="nucleotide sequence ID" value="NZ_CADEPT010000003.1"/>
</dbReference>
<evidence type="ECO:0000256" key="2">
    <source>
        <dbReference type="ARBA" id="ARBA00023315"/>
    </source>
</evidence>
<dbReference type="Proteomes" id="UP001059745">
    <property type="component" value="Chromosome 2"/>
</dbReference>
<dbReference type="GeneID" id="66459697"/>
<evidence type="ECO:0000259" key="3">
    <source>
        <dbReference type="PROSITE" id="PS51186"/>
    </source>
</evidence>
<gene>
    <name evidence="4" type="ORF">DM48_1585</name>
    <name evidence="5" type="ORF">NYZ96_21915</name>
</gene>
<keyword evidence="2" id="KW-0012">Acyltransferase</keyword>
<keyword evidence="1" id="KW-0808">Transferase</keyword>
<protein>
    <submittedName>
        <fullName evidence="4">Acetyltransferase family protein</fullName>
    </submittedName>
    <submittedName>
        <fullName evidence="5">GNAT family N-acetyltransferase</fullName>
    </submittedName>
</protein>
<name>A0AAW7R7J4_BURGA</name>
<dbReference type="CDD" id="cd04301">
    <property type="entry name" value="NAT_SF"/>
    <property type="match status" value="1"/>
</dbReference>
<proteinExistence type="predicted"/>
<dbReference type="Proteomes" id="UP000029590">
    <property type="component" value="Unassembled WGS sequence"/>
</dbReference>
<dbReference type="Pfam" id="PF13508">
    <property type="entry name" value="Acetyltransf_7"/>
    <property type="match status" value="1"/>
</dbReference>
<sequence>MPRRSNEGGRSAVILNLSPTTLDDAEALVAIRIAAMRESLEALGRFDPRRARERFLAGFTPADCRFVEADGVRAGFVLLRRQTRPWLLDHLYIEPAMQGRGIGAAVLAAIFAEADAQAAPIRVGALRGSASNRFYQRHGFVRTDEAEWDIHYLREPRDGPRS</sequence>
<dbReference type="KEGG" id="bgo:BM43_6179"/>
<evidence type="ECO:0000256" key="1">
    <source>
        <dbReference type="ARBA" id="ARBA00022679"/>
    </source>
</evidence>
<dbReference type="EMBL" id="CP104215">
    <property type="protein sequence ID" value="UWX74193.1"/>
    <property type="molecule type" value="Genomic_DNA"/>
</dbReference>
<dbReference type="InterPro" id="IPR016181">
    <property type="entry name" value="Acyl_CoA_acyltransferase"/>
</dbReference>
<dbReference type="PANTHER" id="PTHR43877">
    <property type="entry name" value="AMINOALKYLPHOSPHONATE N-ACETYLTRANSFERASE-RELATED-RELATED"/>
    <property type="match status" value="1"/>
</dbReference>
<evidence type="ECO:0000313" key="5">
    <source>
        <dbReference type="EMBL" id="UWX74193.1"/>
    </source>
</evidence>
<evidence type="ECO:0000313" key="6">
    <source>
        <dbReference type="Proteomes" id="UP000029590"/>
    </source>
</evidence>
<dbReference type="InterPro" id="IPR000182">
    <property type="entry name" value="GNAT_dom"/>
</dbReference>